<feature type="compositionally biased region" description="Polar residues" evidence="1">
    <location>
        <begin position="44"/>
        <end position="58"/>
    </location>
</feature>
<accession>B2WBW0</accession>
<evidence type="ECO:0000256" key="1">
    <source>
        <dbReference type="SAM" id="MobiDB-lite"/>
    </source>
</evidence>
<name>B2WBW0_PYRTR</name>
<sequence length="126" mass="13909">MVELKPTTTRLPYAQSNPSAPKAAHVHAPKATKISARAPGHPTTLKQTTTSTGASKTLPSYPRSGSPDSEKRSRCRHHARWDMVPSAKWCKVHQGKIHKSFELVIPGKEAWPAGLHSSWNLWVHCC</sequence>
<evidence type="ECO:0000313" key="2">
    <source>
        <dbReference type="EMBL" id="EDU50042.1"/>
    </source>
</evidence>
<protein>
    <submittedName>
        <fullName evidence="2">Uncharacterized protein</fullName>
    </submittedName>
</protein>
<dbReference type="EMBL" id="DS231621">
    <property type="protein sequence ID" value="EDU50042.1"/>
    <property type="molecule type" value="Genomic_DNA"/>
</dbReference>
<gene>
    <name evidence="2" type="ORF">PTRG_07123</name>
</gene>
<dbReference type="InParanoid" id="B2WBW0"/>
<dbReference type="Proteomes" id="UP000001471">
    <property type="component" value="Unassembled WGS sequence"/>
</dbReference>
<dbReference type="AlphaFoldDB" id="B2WBW0"/>
<reference evidence="3" key="1">
    <citation type="journal article" date="2013" name="G3 (Bethesda)">
        <title>Comparative genomics of a plant-pathogenic fungus, Pyrenophora tritici-repentis, reveals transduplication and the impact of repeat elements on pathogenicity and population divergence.</title>
        <authorList>
            <person name="Manning V.A."/>
            <person name="Pandelova I."/>
            <person name="Dhillon B."/>
            <person name="Wilhelm L.J."/>
            <person name="Goodwin S.B."/>
            <person name="Berlin A.M."/>
            <person name="Figueroa M."/>
            <person name="Freitag M."/>
            <person name="Hane J.K."/>
            <person name="Henrissat B."/>
            <person name="Holman W.H."/>
            <person name="Kodira C.D."/>
            <person name="Martin J."/>
            <person name="Oliver R.P."/>
            <person name="Robbertse B."/>
            <person name="Schackwitz W."/>
            <person name="Schwartz D.C."/>
            <person name="Spatafora J.W."/>
            <person name="Turgeon B.G."/>
            <person name="Yandava C."/>
            <person name="Young S."/>
            <person name="Zhou S."/>
            <person name="Zeng Q."/>
            <person name="Grigoriev I.V."/>
            <person name="Ma L.-J."/>
            <person name="Ciuffetti L.M."/>
        </authorList>
    </citation>
    <scope>NUCLEOTIDE SEQUENCE [LARGE SCALE GENOMIC DNA]</scope>
    <source>
        <strain evidence="3">Pt-1C-BFP</strain>
    </source>
</reference>
<feature type="region of interest" description="Disordered" evidence="1">
    <location>
        <begin position="1"/>
        <end position="77"/>
    </location>
</feature>
<proteinExistence type="predicted"/>
<organism evidence="2 3">
    <name type="scientific">Pyrenophora tritici-repentis (strain Pt-1C-BFP)</name>
    <name type="common">Wheat tan spot fungus</name>
    <name type="synonym">Drechslera tritici-repentis</name>
    <dbReference type="NCBI Taxonomy" id="426418"/>
    <lineage>
        <taxon>Eukaryota</taxon>
        <taxon>Fungi</taxon>
        <taxon>Dikarya</taxon>
        <taxon>Ascomycota</taxon>
        <taxon>Pezizomycotina</taxon>
        <taxon>Dothideomycetes</taxon>
        <taxon>Pleosporomycetidae</taxon>
        <taxon>Pleosporales</taxon>
        <taxon>Pleosporineae</taxon>
        <taxon>Pleosporaceae</taxon>
        <taxon>Pyrenophora</taxon>
    </lineage>
</organism>
<dbReference type="HOGENOM" id="CLU_1982700_0_0_1"/>
<feature type="compositionally biased region" description="Polar residues" evidence="1">
    <location>
        <begin position="1"/>
        <end position="19"/>
    </location>
</feature>
<evidence type="ECO:0000313" key="3">
    <source>
        <dbReference type="Proteomes" id="UP000001471"/>
    </source>
</evidence>